<feature type="region of interest" description="Disordered" evidence="1">
    <location>
        <begin position="423"/>
        <end position="445"/>
    </location>
</feature>
<evidence type="ECO:0000256" key="1">
    <source>
        <dbReference type="SAM" id="MobiDB-lite"/>
    </source>
</evidence>
<reference evidence="3 4" key="1">
    <citation type="submission" date="2024-07" db="EMBL/GenBank/DDBJ databases">
        <title>Section-level genome sequencing and comparative genomics of Aspergillus sections Usti and Cavernicolus.</title>
        <authorList>
            <consortium name="Lawrence Berkeley National Laboratory"/>
            <person name="Nybo J.L."/>
            <person name="Vesth T.C."/>
            <person name="Theobald S."/>
            <person name="Frisvad J.C."/>
            <person name="Larsen T.O."/>
            <person name="Kjaerboelling I."/>
            <person name="Rothschild-Mancinelli K."/>
            <person name="Lyhne E.K."/>
            <person name="Kogle M.E."/>
            <person name="Barry K."/>
            <person name="Clum A."/>
            <person name="Na H."/>
            <person name="Ledsgaard L."/>
            <person name="Lin J."/>
            <person name="Lipzen A."/>
            <person name="Kuo A."/>
            <person name="Riley R."/>
            <person name="Mondo S."/>
            <person name="Labutti K."/>
            <person name="Haridas S."/>
            <person name="Pangalinan J."/>
            <person name="Salamov A.A."/>
            <person name="Simmons B.A."/>
            <person name="Magnuson J.K."/>
            <person name="Chen J."/>
            <person name="Drula E."/>
            <person name="Henrissat B."/>
            <person name="Wiebenga A."/>
            <person name="Lubbers R.J."/>
            <person name="Gomes A.C."/>
            <person name="Makela M.R."/>
            <person name="Stajich J."/>
            <person name="Grigoriev I.V."/>
            <person name="Mortensen U.H."/>
            <person name="De Vries R.P."/>
            <person name="Baker S.E."/>
            <person name="Andersen M.R."/>
        </authorList>
    </citation>
    <scope>NUCLEOTIDE SEQUENCE [LARGE SCALE GENOMIC DNA]</scope>
    <source>
        <strain evidence="3 4">CBS 209.92</strain>
    </source>
</reference>
<keyword evidence="2" id="KW-0472">Membrane</keyword>
<feature type="compositionally biased region" description="Polar residues" evidence="1">
    <location>
        <begin position="434"/>
        <end position="445"/>
    </location>
</feature>
<sequence>MDISTQFDPAPLISTLEKCQSLDNFLHEITHLVVQHKEHLPKDAQLLLTNTFKKCTKGGRKRANDFLRLISNIDQIDILPSNKLRHKISKYRANPSLFWSGGPESTEESQADPAWVNGDALRCIYKRIRNDEFANSIQRAFYTTATYLIVSRICKDNEVERLTPDVMRWCFELIMNQPGDQRERDKVEKNLRCDYNAGRRWYQYAALLGGYGIFFLIGVVPSWVYENTLNTGDDLEFVVSHYKSIEIPDVAKRYDLHDLALDILSEATNITETPPKLERKRKRSNSKVTPESGRASQQHEDTPRSCSRNTHKRVHLNECLALPRQTSRTRCEQDSLSGLTQDSDGPAQRTDQISFHPLLTESHFEAQDYDQLIQEPCPPCDTIRLDSTLESSRHANPLVGLAHDEESFENTATSSLSQLDQTADAGPGMGGFQSNGSRLSSPNSVPGDSTWHNYVGNTTFQLHSYRPGSFDTSFVHPNAPYQPRQHASSTVIGLNEGENHGNSAMPTTSHQPITTYMYQDPVSQQTRDIGGAGIIMPGTFYHPGSFSASHVYPSTPYRPMRTTDDSNYDQHAEQNYASSTAPVATYEPDSFTTNEVRPDTPYQPVRSTSEVTCVLGLPPEPFNSTLIDSMRLPGLVV</sequence>
<feature type="region of interest" description="Disordered" evidence="1">
    <location>
        <begin position="330"/>
        <end position="350"/>
    </location>
</feature>
<dbReference type="EMBL" id="JBFTWV010000034">
    <property type="protein sequence ID" value="KAL2795487.1"/>
    <property type="molecule type" value="Genomic_DNA"/>
</dbReference>
<comment type="caution">
    <text evidence="3">The sequence shown here is derived from an EMBL/GenBank/DDBJ whole genome shotgun (WGS) entry which is preliminary data.</text>
</comment>
<organism evidence="3 4">
    <name type="scientific">Aspergillus keveii</name>
    <dbReference type="NCBI Taxonomy" id="714993"/>
    <lineage>
        <taxon>Eukaryota</taxon>
        <taxon>Fungi</taxon>
        <taxon>Dikarya</taxon>
        <taxon>Ascomycota</taxon>
        <taxon>Pezizomycotina</taxon>
        <taxon>Eurotiomycetes</taxon>
        <taxon>Eurotiomycetidae</taxon>
        <taxon>Eurotiales</taxon>
        <taxon>Aspergillaceae</taxon>
        <taxon>Aspergillus</taxon>
        <taxon>Aspergillus subgen. Nidulantes</taxon>
    </lineage>
</organism>
<gene>
    <name evidence="3" type="ORF">BJX66DRAFT_301725</name>
</gene>
<accession>A0ABR4G8Y9</accession>
<evidence type="ECO:0000313" key="4">
    <source>
        <dbReference type="Proteomes" id="UP001610563"/>
    </source>
</evidence>
<proteinExistence type="predicted"/>
<name>A0ABR4G8Y9_9EURO</name>
<keyword evidence="2" id="KW-1133">Transmembrane helix</keyword>
<dbReference type="Proteomes" id="UP001610563">
    <property type="component" value="Unassembled WGS sequence"/>
</dbReference>
<protein>
    <submittedName>
        <fullName evidence="3">Uncharacterized protein</fullName>
    </submittedName>
</protein>
<evidence type="ECO:0000256" key="2">
    <source>
        <dbReference type="SAM" id="Phobius"/>
    </source>
</evidence>
<evidence type="ECO:0000313" key="3">
    <source>
        <dbReference type="EMBL" id="KAL2795487.1"/>
    </source>
</evidence>
<feature type="region of interest" description="Disordered" evidence="1">
    <location>
        <begin position="272"/>
        <end position="310"/>
    </location>
</feature>
<feature type="transmembrane region" description="Helical" evidence="2">
    <location>
        <begin position="201"/>
        <end position="225"/>
    </location>
</feature>
<keyword evidence="2" id="KW-0812">Transmembrane</keyword>
<keyword evidence="4" id="KW-1185">Reference proteome</keyword>